<dbReference type="RefSeq" id="WP_117490298.1">
    <property type="nucleotide sequence ID" value="NZ_QVIG01000001.1"/>
</dbReference>
<evidence type="ECO:0000313" key="1">
    <source>
        <dbReference type="EMBL" id="RGD62070.1"/>
    </source>
</evidence>
<dbReference type="InterPro" id="IPR025447">
    <property type="entry name" value="DUF4192"/>
</dbReference>
<dbReference type="AlphaFoldDB" id="A0A373A369"/>
<comment type="caution">
    <text evidence="1">The sequence shown here is derived from an EMBL/GenBank/DDBJ whole genome shotgun (WGS) entry which is preliminary data.</text>
</comment>
<dbReference type="Pfam" id="PF13830">
    <property type="entry name" value="DUF4192"/>
    <property type="match status" value="1"/>
</dbReference>
<evidence type="ECO:0000313" key="2">
    <source>
        <dbReference type="Proteomes" id="UP000263377"/>
    </source>
</evidence>
<proteinExistence type="predicted"/>
<reference evidence="1 2" key="1">
    <citation type="submission" date="2018-08" db="EMBL/GenBank/DDBJ databases">
        <title>Diversity &amp; Physiological Properties of Lignin-Decomposing Actinobacteria from Soil.</title>
        <authorList>
            <person name="Roh S.G."/>
            <person name="Kim S.B."/>
        </authorList>
    </citation>
    <scope>NUCLEOTIDE SEQUENCE [LARGE SCALE GENOMIC DNA]</scope>
    <source>
        <strain evidence="1 2">MMS17-GH009</strain>
    </source>
</reference>
<dbReference type="Proteomes" id="UP000263377">
    <property type="component" value="Unassembled WGS sequence"/>
</dbReference>
<organism evidence="1 2">
    <name type="scientific">Kitasatospora xanthocidica</name>
    <dbReference type="NCBI Taxonomy" id="83382"/>
    <lineage>
        <taxon>Bacteria</taxon>
        <taxon>Bacillati</taxon>
        <taxon>Actinomycetota</taxon>
        <taxon>Actinomycetes</taxon>
        <taxon>Kitasatosporales</taxon>
        <taxon>Streptomycetaceae</taxon>
        <taxon>Kitasatospora</taxon>
    </lineage>
</organism>
<name>A0A373A369_9ACTN</name>
<gene>
    <name evidence="1" type="ORF">DR950_33850</name>
</gene>
<dbReference type="EMBL" id="QVIG01000001">
    <property type="protein sequence ID" value="RGD62070.1"/>
    <property type="molecule type" value="Genomic_DNA"/>
</dbReference>
<protein>
    <submittedName>
        <fullName evidence="1">DUF4192 domain-containing protein</fullName>
    </submittedName>
</protein>
<keyword evidence="2" id="KW-1185">Reference proteome</keyword>
<accession>A0A373A369</accession>
<sequence length="345" mass="37556">MTHQPYSTEDHLVHLLPHLFGFHPEASVVIAGITPDSEPLGILRTDLPADPARWRPVARGLVDHYQERSSATVPTRKLVAYICPDPADADYGPQSRLVHQPIAEYLRDACHDQDLDLSDTLYVTRTHYWPMLTTGSSEGRPIPQPPAELDATGLPRSADVLTSLKPATGARAATTTAALNAAVRAMHAEIRSDGHQGVVDSGIALLVDTIADLIPDTEKAKAIPDTLAARLLLVLQYPDVVNAGLLHCEDHELTAARSLWLALARRCPASYTDHAAAPLGLYAFTTWALDDDAPARLALQAAERCLPDAELTTFLLHILNTGFTFDHMREHLRELRATRSGPVTG</sequence>